<evidence type="ECO:0000259" key="1">
    <source>
        <dbReference type="Pfam" id="PF13480"/>
    </source>
</evidence>
<dbReference type="Pfam" id="PF13480">
    <property type="entry name" value="Acetyltransf_6"/>
    <property type="match status" value="1"/>
</dbReference>
<dbReference type="InterPro" id="IPR038740">
    <property type="entry name" value="BioF2-like_GNAT_dom"/>
</dbReference>
<dbReference type="SUPFAM" id="SSF55729">
    <property type="entry name" value="Acyl-CoA N-acyltransferases (Nat)"/>
    <property type="match status" value="1"/>
</dbReference>
<dbReference type="AlphaFoldDB" id="A0A0S8G8W6"/>
<protein>
    <recommendedName>
        <fullName evidence="1">BioF2-like acetyltransferase domain-containing protein</fullName>
    </recommendedName>
</protein>
<dbReference type="Gene3D" id="3.40.630.30">
    <property type="match status" value="1"/>
</dbReference>
<dbReference type="InterPro" id="IPR016181">
    <property type="entry name" value="Acyl_CoA_acyltransferase"/>
</dbReference>
<sequence length="304" mass="35528">MKYEKLSCCQKVWNQIFNDSPNSSPFVSFEWFDCLSRFLVHTDPDVMLFYDQKICVGIIPVQIKDSTVRFITDERVTDLTGFVCVRGYEDDIIRELVSFIRRERLHADLSPLDHANPLVQRSADFLHNVTLEKADVNPLLELPASWDDYLAILTAKLRHELRRKLRKGHAIRLETCKPEAINVLFELMAHDAQKRQFLMPDMQAFFTAIATCFFERGWLRLRIAHIDGKPIATLLAFSFHKRIYLYNMGVESSYMYLSPGIVAIGLDIKDAITEGNKYYDFLRGDEEYKFRFGARRQHTMRLRA</sequence>
<dbReference type="Proteomes" id="UP000051096">
    <property type="component" value="Unassembled WGS sequence"/>
</dbReference>
<name>A0A0S8G8W6_UNCW3</name>
<proteinExistence type="predicted"/>
<gene>
    <name evidence="2" type="ORF">AMJ87_11065</name>
</gene>
<accession>A0A0S8G8W6</accession>
<comment type="caution">
    <text evidence="2">The sequence shown here is derived from an EMBL/GenBank/DDBJ whole genome shotgun (WGS) entry which is preliminary data.</text>
</comment>
<reference evidence="2 3" key="1">
    <citation type="journal article" date="2015" name="Microbiome">
        <title>Genomic resolution of linkages in carbon, nitrogen, and sulfur cycling among widespread estuary sediment bacteria.</title>
        <authorList>
            <person name="Baker B.J."/>
            <person name="Lazar C.S."/>
            <person name="Teske A.P."/>
            <person name="Dick G.J."/>
        </authorList>
    </citation>
    <scope>NUCLEOTIDE SEQUENCE [LARGE SCALE GENOMIC DNA]</scope>
    <source>
        <strain evidence="2">SM23_60</strain>
    </source>
</reference>
<dbReference type="PATRIC" id="fig|1703780.3.peg.1645"/>
<feature type="domain" description="BioF2-like acetyltransferase" evidence="1">
    <location>
        <begin position="156"/>
        <end position="289"/>
    </location>
</feature>
<dbReference type="EMBL" id="LJUO01000142">
    <property type="protein sequence ID" value="KPK69025.1"/>
    <property type="molecule type" value="Genomic_DNA"/>
</dbReference>
<evidence type="ECO:0000313" key="3">
    <source>
        <dbReference type="Proteomes" id="UP000051096"/>
    </source>
</evidence>
<evidence type="ECO:0000313" key="2">
    <source>
        <dbReference type="EMBL" id="KPK69025.1"/>
    </source>
</evidence>
<organism evidence="2 3">
    <name type="scientific">candidate division WOR_3 bacterium SM23_60</name>
    <dbReference type="NCBI Taxonomy" id="1703780"/>
    <lineage>
        <taxon>Bacteria</taxon>
        <taxon>Bacteria division WOR-3</taxon>
    </lineage>
</organism>